<dbReference type="AlphaFoldDB" id="A0A1R1QRF5"/>
<dbReference type="Proteomes" id="UP001221546">
    <property type="component" value="Chromosome"/>
</dbReference>
<evidence type="ECO:0000313" key="3">
    <source>
        <dbReference type="Proteomes" id="UP000199245"/>
    </source>
</evidence>
<reference evidence="2 4" key="2">
    <citation type="submission" date="2023-04" db="EMBL/GenBank/DDBJ databases">
        <title>Australian commercial rhizobial inoculants.</title>
        <authorList>
            <person name="Kohlmeier M.G."/>
            <person name="O'Hara G.W."/>
            <person name="Colombi E."/>
            <person name="Ramsay J.P."/>
            <person name="Terpolilli J."/>
        </authorList>
    </citation>
    <scope>NUCLEOTIDE SEQUENCE [LARGE SCALE GENOMIC DNA]</scope>
    <source>
        <strain evidence="2 4">CB627</strain>
    </source>
</reference>
<gene>
    <name evidence="2" type="ORF">QA636_22505</name>
    <name evidence="1" type="ORF">SAMN05216337_102021</name>
</gene>
<accession>A0A1R1QRF5</accession>
<evidence type="ECO:0000313" key="1">
    <source>
        <dbReference type="EMBL" id="SDE10941.1"/>
    </source>
</evidence>
<sequence length="66" mass="7039">MLDGETAAVLRAVLDEVCGGVPRSDTTKRTNVASGLLQAIREGRSSIDELRIAGQAALRTAPSMWR</sequence>
<accession>A0A1G7A844</accession>
<keyword evidence="4" id="KW-1185">Reference proteome</keyword>
<evidence type="ECO:0000313" key="4">
    <source>
        <dbReference type="Proteomes" id="UP001221546"/>
    </source>
</evidence>
<dbReference type="EMBL" id="CP121646">
    <property type="protein sequence ID" value="WFU60340.1"/>
    <property type="molecule type" value="Genomic_DNA"/>
</dbReference>
<dbReference type="EMBL" id="FMZW01000020">
    <property type="protein sequence ID" value="SDE10941.1"/>
    <property type="molecule type" value="Genomic_DNA"/>
</dbReference>
<evidence type="ECO:0000313" key="2">
    <source>
        <dbReference type="EMBL" id="WFU60340.1"/>
    </source>
</evidence>
<protein>
    <submittedName>
        <fullName evidence="1">Uncharacterized protein</fullName>
    </submittedName>
</protein>
<reference evidence="1 3" key="1">
    <citation type="submission" date="2016-10" db="EMBL/GenBank/DDBJ databases">
        <authorList>
            <person name="de Groot N.N."/>
        </authorList>
    </citation>
    <scope>NUCLEOTIDE SEQUENCE [LARGE SCALE GENOMIC DNA]</scope>
    <source>
        <strain evidence="1 3">R5</strain>
    </source>
</reference>
<dbReference type="Proteomes" id="UP000199245">
    <property type="component" value="Unassembled WGS sequence"/>
</dbReference>
<dbReference type="RefSeq" id="WP_028331978.1">
    <property type="nucleotide sequence ID" value="NZ_CP121646.1"/>
</dbReference>
<organism evidence="1 3">
    <name type="scientific">Bradyrhizobium brasilense</name>
    <dbReference type="NCBI Taxonomy" id="1419277"/>
    <lineage>
        <taxon>Bacteria</taxon>
        <taxon>Pseudomonadati</taxon>
        <taxon>Pseudomonadota</taxon>
        <taxon>Alphaproteobacteria</taxon>
        <taxon>Hyphomicrobiales</taxon>
        <taxon>Nitrobacteraceae</taxon>
        <taxon>Bradyrhizobium</taxon>
    </lineage>
</organism>
<proteinExistence type="predicted"/>
<name>A0A1R1QRF5_9BRAD</name>